<protein>
    <recommendedName>
        <fullName evidence="1">Saccharopine dehydrogenase NADP binding domain-containing protein</fullName>
    </recommendedName>
</protein>
<sequence length="362" mass="38179">MTGTLRMNAQVWVLGGTGRSGRSIAAQLARLGLSAVLVGRDANRLHAAAQPTGSETLPAPSLAAAVAEIRQRRPAVVINTVGPFTTTAPEVIYACRAAGSHYIDLANDVAAVSATYEMHDAAVQAGHTLVTGAGFGVTATESVVVKLCEGRPAPLRVRVDMVPSIAMEEGTAGEALIGTLLGSLHGRRITDGRLVPARIFGDTVRLTLPDGSQVTTASMPSGELLAAHRASGARHVLSATSEAPSSPLIRAMMPALSTLMRWERLRSFTTRHLARVRVEAKERPREHSWGHAVVTWTDGETREGWLRLGDAQEYTGAVPAEIARRLLAGEGRPGAYTPAAHFGPTLAESCGATYLLPQSGRQ</sequence>
<reference evidence="2" key="1">
    <citation type="journal article" date="2019" name="Microbiol. Resour. Announc.">
        <title>Draft Genomic Sequences of Streptomyces misionensis and Streptomyces albidoflavus, bacteria applied for phytopathogen biocontrol.</title>
        <authorList>
            <person name="Pylro V."/>
            <person name="Dias A."/>
            <person name="Andreote F."/>
            <person name="Varani A."/>
            <person name="Andreote C."/>
            <person name="Bernardo E."/>
            <person name="Martins T."/>
        </authorList>
    </citation>
    <scope>NUCLEOTIDE SEQUENCE [LARGE SCALE GENOMIC DNA]</scope>
    <source>
        <strain evidence="2">66</strain>
    </source>
</reference>
<keyword evidence="3" id="KW-1185">Reference proteome</keyword>
<dbReference type="Gene3D" id="3.40.50.720">
    <property type="entry name" value="NAD(P)-binding Rossmann-like Domain"/>
    <property type="match status" value="1"/>
</dbReference>
<dbReference type="InterPro" id="IPR036291">
    <property type="entry name" value="NAD(P)-bd_dom_sf"/>
</dbReference>
<accession>A0A5C6JRV8</accession>
<dbReference type="SUPFAM" id="SSF51735">
    <property type="entry name" value="NAD(P)-binding Rossmann-fold domains"/>
    <property type="match status" value="1"/>
</dbReference>
<dbReference type="Pfam" id="PF03435">
    <property type="entry name" value="Sacchrp_dh_NADP"/>
    <property type="match status" value="1"/>
</dbReference>
<dbReference type="AlphaFoldDB" id="A0A5C6JRV8"/>
<evidence type="ECO:0000313" key="3">
    <source>
        <dbReference type="Proteomes" id="UP000320481"/>
    </source>
</evidence>
<dbReference type="InterPro" id="IPR005097">
    <property type="entry name" value="Sacchrp_dh_NADP-bd"/>
</dbReference>
<name>A0A5C6JRV8_9ACTN</name>
<dbReference type="PANTHER" id="PTHR43781">
    <property type="entry name" value="SACCHAROPINE DEHYDROGENASE"/>
    <property type="match status" value="1"/>
</dbReference>
<proteinExistence type="predicted"/>
<dbReference type="EMBL" id="VOGW01000102">
    <property type="protein sequence ID" value="TWV44428.1"/>
    <property type="molecule type" value="Genomic_DNA"/>
</dbReference>
<feature type="domain" description="Saccharopine dehydrogenase NADP binding" evidence="1">
    <location>
        <begin position="11"/>
        <end position="130"/>
    </location>
</feature>
<evidence type="ECO:0000259" key="1">
    <source>
        <dbReference type="Pfam" id="PF03435"/>
    </source>
</evidence>
<organism evidence="2 3">
    <name type="scientific">Streptomyces misionensis</name>
    <dbReference type="NCBI Taxonomy" id="67331"/>
    <lineage>
        <taxon>Bacteria</taxon>
        <taxon>Bacillati</taxon>
        <taxon>Actinomycetota</taxon>
        <taxon>Actinomycetes</taxon>
        <taxon>Kitasatosporales</taxon>
        <taxon>Streptomycetaceae</taxon>
        <taxon>Streptomyces</taxon>
    </lineage>
</organism>
<dbReference type="Proteomes" id="UP000320481">
    <property type="component" value="Unassembled WGS sequence"/>
</dbReference>
<dbReference type="PANTHER" id="PTHR43781:SF1">
    <property type="entry name" value="SACCHAROPINE DEHYDROGENASE"/>
    <property type="match status" value="1"/>
</dbReference>
<evidence type="ECO:0000313" key="2">
    <source>
        <dbReference type="EMBL" id="TWV44428.1"/>
    </source>
</evidence>
<comment type="caution">
    <text evidence="2">The sequence shown here is derived from an EMBL/GenBank/DDBJ whole genome shotgun (WGS) entry which is preliminary data.</text>
</comment>
<gene>
    <name evidence="2" type="ORF">FRZ03_17845</name>
</gene>